<reference evidence="2" key="1">
    <citation type="submission" date="2022-03" db="EMBL/GenBank/DDBJ databases">
        <authorList>
            <person name="Alioto T."/>
            <person name="Alioto T."/>
            <person name="Gomez Garrido J."/>
        </authorList>
    </citation>
    <scope>NUCLEOTIDE SEQUENCE</scope>
</reference>
<accession>A0AAD1WDL5</accession>
<name>A0AAD1WDL5_PELCU</name>
<dbReference type="EMBL" id="OW240918">
    <property type="protein sequence ID" value="CAH2306800.1"/>
    <property type="molecule type" value="Genomic_DNA"/>
</dbReference>
<proteinExistence type="predicted"/>
<dbReference type="AlphaFoldDB" id="A0AAD1WDL5"/>
<gene>
    <name evidence="2" type="ORF">PECUL_23A008065</name>
</gene>
<sequence length="235" mass="25871">MDDYIQTPADTRGEARGSKMASAFSAPGAPSASTLDGIGEEIRTIAASMATKADLLVLTTTIQDALRAEMAGIRTEVAAQGARVLDLERSHEAQHARLTSTDTAVARQGDMLLQLRRTVEDLDNRGRCCNIRVRGMPEAEGDENIETELTALFRLILPGDTPMEIRHQNGWVSIRWLEEVPRFLEDLGLPPVPVPDWVLGPLDVGPRPQRAPRRRRGRSPQGPPRRRQDAGEAQE</sequence>
<organism evidence="2 3">
    <name type="scientific">Pelobates cultripes</name>
    <name type="common">Western spadefoot toad</name>
    <dbReference type="NCBI Taxonomy" id="61616"/>
    <lineage>
        <taxon>Eukaryota</taxon>
        <taxon>Metazoa</taxon>
        <taxon>Chordata</taxon>
        <taxon>Craniata</taxon>
        <taxon>Vertebrata</taxon>
        <taxon>Euteleostomi</taxon>
        <taxon>Amphibia</taxon>
        <taxon>Batrachia</taxon>
        <taxon>Anura</taxon>
        <taxon>Pelobatoidea</taxon>
        <taxon>Pelobatidae</taxon>
        <taxon>Pelobates</taxon>
    </lineage>
</organism>
<evidence type="ECO:0000313" key="3">
    <source>
        <dbReference type="Proteomes" id="UP001295444"/>
    </source>
</evidence>
<evidence type="ECO:0000256" key="1">
    <source>
        <dbReference type="SAM" id="MobiDB-lite"/>
    </source>
</evidence>
<keyword evidence="3" id="KW-1185">Reference proteome</keyword>
<dbReference type="Proteomes" id="UP001295444">
    <property type="component" value="Chromosome 07"/>
</dbReference>
<feature type="compositionally biased region" description="Basic and acidic residues" evidence="1">
    <location>
        <begin position="226"/>
        <end position="235"/>
    </location>
</feature>
<feature type="region of interest" description="Disordered" evidence="1">
    <location>
        <begin position="1"/>
        <end position="32"/>
    </location>
</feature>
<evidence type="ECO:0000313" key="2">
    <source>
        <dbReference type="EMBL" id="CAH2306800.1"/>
    </source>
</evidence>
<feature type="compositionally biased region" description="Low complexity" evidence="1">
    <location>
        <begin position="21"/>
        <end position="32"/>
    </location>
</feature>
<feature type="region of interest" description="Disordered" evidence="1">
    <location>
        <begin position="195"/>
        <end position="235"/>
    </location>
</feature>
<protein>
    <submittedName>
        <fullName evidence="2">Uncharacterized protein</fullName>
    </submittedName>
</protein>